<accession>A0A084JMD5</accession>
<organism evidence="1 2">
    <name type="scientific">Lacrimispora celerecrescens</name>
    <dbReference type="NCBI Taxonomy" id="29354"/>
    <lineage>
        <taxon>Bacteria</taxon>
        <taxon>Bacillati</taxon>
        <taxon>Bacillota</taxon>
        <taxon>Clostridia</taxon>
        <taxon>Lachnospirales</taxon>
        <taxon>Lachnospiraceae</taxon>
        <taxon>Lacrimispora</taxon>
    </lineage>
</organism>
<protein>
    <submittedName>
        <fullName evidence="1">Uncharacterized protein</fullName>
    </submittedName>
</protein>
<dbReference type="OrthoDB" id="122388at2"/>
<evidence type="ECO:0000313" key="2">
    <source>
        <dbReference type="Proteomes" id="UP000028525"/>
    </source>
</evidence>
<dbReference type="STRING" id="29354.IO98_11575"/>
<gene>
    <name evidence="1" type="ORF">IO98_11575</name>
</gene>
<dbReference type="Proteomes" id="UP000028525">
    <property type="component" value="Unassembled WGS sequence"/>
</dbReference>
<reference evidence="1 2" key="1">
    <citation type="submission" date="2014-07" db="EMBL/GenBank/DDBJ databases">
        <title>Draft genome of Clostridium celerecrescens 152B isolated from sediments associated with methane hydrate from Krishna Godavari basin.</title>
        <authorList>
            <person name="Honkalas V.S."/>
            <person name="Dabir A.P."/>
            <person name="Arora P."/>
            <person name="Dhakephalkar P.K."/>
        </authorList>
    </citation>
    <scope>NUCLEOTIDE SEQUENCE [LARGE SCALE GENOMIC DNA]</scope>
    <source>
        <strain evidence="1 2">152B</strain>
    </source>
</reference>
<keyword evidence="2" id="KW-1185">Reference proteome</keyword>
<dbReference type="AlphaFoldDB" id="A0A084JMD5"/>
<comment type="caution">
    <text evidence="1">The sequence shown here is derived from an EMBL/GenBank/DDBJ whole genome shotgun (WGS) entry which is preliminary data.</text>
</comment>
<dbReference type="EMBL" id="JPME01000013">
    <property type="protein sequence ID" value="KEZ90119.1"/>
    <property type="molecule type" value="Genomic_DNA"/>
</dbReference>
<dbReference type="RefSeq" id="WP_038281069.1">
    <property type="nucleotide sequence ID" value="NZ_JPME01000013.1"/>
</dbReference>
<name>A0A084JMD5_9FIRM</name>
<sequence>MRIKAVKDIGIINLTNVEVNSGQMEAHIPVMYAKGQMGQILGSCMERYKEVYPAVNVETDTYMDLNITYSFGGYTCPEFETNVLVWQKSDEELHADTCECYEFDFALDGQDARDLKKIMWDKLGEAIMNV</sequence>
<proteinExistence type="predicted"/>
<evidence type="ECO:0000313" key="1">
    <source>
        <dbReference type="EMBL" id="KEZ90119.1"/>
    </source>
</evidence>